<dbReference type="Proteomes" id="UP001596407">
    <property type="component" value="Unassembled WGS sequence"/>
</dbReference>
<gene>
    <name evidence="3" type="ORF">ACFQJ6_01885</name>
</gene>
<feature type="domain" description="DUF58" evidence="2">
    <location>
        <begin position="217"/>
        <end position="343"/>
    </location>
</feature>
<name>A0ABD5WH47_9EURY</name>
<evidence type="ECO:0000313" key="4">
    <source>
        <dbReference type="Proteomes" id="UP001596407"/>
    </source>
</evidence>
<dbReference type="Pfam" id="PF01882">
    <property type="entry name" value="DUF58"/>
    <property type="match status" value="1"/>
</dbReference>
<accession>A0ABD5WH47</accession>
<dbReference type="PANTHER" id="PTHR33608:SF6">
    <property type="entry name" value="BLL2464 PROTEIN"/>
    <property type="match status" value="1"/>
</dbReference>
<keyword evidence="4" id="KW-1185">Reference proteome</keyword>
<feature type="region of interest" description="Disordered" evidence="1">
    <location>
        <begin position="326"/>
        <end position="349"/>
    </location>
</feature>
<protein>
    <submittedName>
        <fullName evidence="3">DUF58 domain-containing protein</fullName>
    </submittedName>
</protein>
<dbReference type="PANTHER" id="PTHR33608">
    <property type="entry name" value="BLL2464 PROTEIN"/>
    <property type="match status" value="1"/>
</dbReference>
<reference evidence="3 4" key="1">
    <citation type="journal article" date="2019" name="Int. J. Syst. Evol. Microbiol.">
        <title>The Global Catalogue of Microorganisms (GCM) 10K type strain sequencing project: providing services to taxonomists for standard genome sequencing and annotation.</title>
        <authorList>
            <consortium name="The Broad Institute Genomics Platform"/>
            <consortium name="The Broad Institute Genome Sequencing Center for Infectious Disease"/>
            <person name="Wu L."/>
            <person name="Ma J."/>
        </authorList>
    </citation>
    <scope>NUCLEOTIDE SEQUENCE [LARGE SCALE GENOMIC DNA]</scope>
    <source>
        <strain evidence="3 4">DT72</strain>
    </source>
</reference>
<dbReference type="InterPro" id="IPR002881">
    <property type="entry name" value="DUF58"/>
</dbReference>
<evidence type="ECO:0000259" key="2">
    <source>
        <dbReference type="Pfam" id="PF01882"/>
    </source>
</evidence>
<dbReference type="AlphaFoldDB" id="A0ABD5WH47"/>
<proteinExistence type="predicted"/>
<feature type="region of interest" description="Disordered" evidence="1">
    <location>
        <begin position="87"/>
        <end position="131"/>
    </location>
</feature>
<feature type="compositionally biased region" description="Basic and acidic residues" evidence="1">
    <location>
        <begin position="106"/>
        <end position="121"/>
    </location>
</feature>
<organism evidence="3 4">
    <name type="scientific">Halorussus caseinilyticus</name>
    <dbReference type="NCBI Taxonomy" id="3034025"/>
    <lineage>
        <taxon>Archaea</taxon>
        <taxon>Methanobacteriati</taxon>
        <taxon>Methanobacteriota</taxon>
        <taxon>Stenosarchaea group</taxon>
        <taxon>Halobacteria</taxon>
        <taxon>Halobacteriales</taxon>
        <taxon>Haladaptataceae</taxon>
        <taxon>Halorussus</taxon>
    </lineage>
</organism>
<dbReference type="EMBL" id="JBHSZH010000001">
    <property type="protein sequence ID" value="MFC7079070.1"/>
    <property type="molecule type" value="Genomic_DNA"/>
</dbReference>
<evidence type="ECO:0000313" key="3">
    <source>
        <dbReference type="EMBL" id="MFC7079070.1"/>
    </source>
</evidence>
<evidence type="ECO:0000256" key="1">
    <source>
        <dbReference type="SAM" id="MobiDB-lite"/>
    </source>
</evidence>
<comment type="caution">
    <text evidence="3">The sequence shown here is derived from an EMBL/GenBank/DDBJ whole genome shotgun (WGS) entry which is preliminary data.</text>
</comment>
<sequence length="494" mass="53786">MAVVGALLAFSAVALERPVLVVGAAGVGAWLVSRQYAFVRAAAATRSALRVEQETERPAALVRRPIPVSFRVRLAWPSALALRVEQRPPVSMRRSGTGRSVAGHSDIGRSDAGKSASERPRVGGPAVTLPPGEIAAERTDTYEAQVAGDHAFDPPSVTVSDPSGLFSQRFTHGTGRTVAVEPRRPRDLHVGEGGEQVVAAYGGQSERRRGSGLEFAELRKYVTGDPASEIDWKTTARMGEPYVREYETETTNSTAIVFDHRASLGDGPEGATKLDYLRQVALAVARDAHDRDDPVGLYAVGDGGATELLRPGAKEDRYDEVRRAIREASPTGTDRGPERNQKQTVTPATARRMAEDLTGTDDFAATLRPYVESADDYASQLDDRPLVETVRVADSRFRNADSSVLLTDDADLAETLETVKLLHRGGGRVLVFLAPGVLFESGGLADFERAYARYVEFEEFRRRLERLDRVSALEVAPGNRVDAVLDERRRRPKT</sequence>
<dbReference type="RefSeq" id="WP_382208594.1">
    <property type="nucleotide sequence ID" value="NZ_JBHSZH010000001.1"/>
</dbReference>